<evidence type="ECO:0000313" key="3">
    <source>
        <dbReference type="Proteomes" id="UP000249390"/>
    </source>
</evidence>
<name>A0A328DUH6_9ASTE</name>
<evidence type="ECO:0000256" key="1">
    <source>
        <dbReference type="SAM" id="MobiDB-lite"/>
    </source>
</evidence>
<sequence length="140" mass="15978">MYYDEDLELSVDERKLNESKQIDFAKVEKRVQMTCGWFSTGTVRSDFTKIEEQNLRTIFKNRRGEPADFTGGRPSLGNSDRRTSADFTGGRPSLENSDRRMKGTEPADELLAMDPLVRFLESAGEGNRTGGRKHRRRDAI</sequence>
<protein>
    <submittedName>
        <fullName evidence="2">Uncharacterized protein</fullName>
    </submittedName>
</protein>
<proteinExistence type="predicted"/>
<evidence type="ECO:0000313" key="2">
    <source>
        <dbReference type="EMBL" id="RAL48198.1"/>
    </source>
</evidence>
<keyword evidence="3" id="KW-1185">Reference proteome</keyword>
<accession>A0A328DUH6</accession>
<comment type="caution">
    <text evidence="2">The sequence shown here is derived from an EMBL/GenBank/DDBJ whole genome shotgun (WGS) entry which is preliminary data.</text>
</comment>
<gene>
    <name evidence="2" type="ORF">DM860_005622</name>
</gene>
<dbReference type="Proteomes" id="UP000249390">
    <property type="component" value="Unassembled WGS sequence"/>
</dbReference>
<feature type="compositionally biased region" description="Basic and acidic residues" evidence="1">
    <location>
        <begin position="96"/>
        <end position="105"/>
    </location>
</feature>
<feature type="region of interest" description="Disordered" evidence="1">
    <location>
        <begin position="121"/>
        <end position="140"/>
    </location>
</feature>
<reference evidence="2 3" key="1">
    <citation type="submission" date="2018-06" db="EMBL/GenBank/DDBJ databases">
        <title>The Genome of Cuscuta australis (Dodder) Provides Insight into the Evolution of Plant Parasitism.</title>
        <authorList>
            <person name="Liu H."/>
        </authorList>
    </citation>
    <scope>NUCLEOTIDE SEQUENCE [LARGE SCALE GENOMIC DNA]</scope>
    <source>
        <strain evidence="3">cv. Yunnan</strain>
        <tissue evidence="2">Vines</tissue>
    </source>
</reference>
<feature type="region of interest" description="Disordered" evidence="1">
    <location>
        <begin position="61"/>
        <end position="108"/>
    </location>
</feature>
<dbReference type="EMBL" id="NQVE01000098">
    <property type="protein sequence ID" value="RAL48198.1"/>
    <property type="molecule type" value="Genomic_DNA"/>
</dbReference>
<feature type="compositionally biased region" description="Basic residues" evidence="1">
    <location>
        <begin position="130"/>
        <end position="140"/>
    </location>
</feature>
<organism evidence="2 3">
    <name type="scientific">Cuscuta australis</name>
    <dbReference type="NCBI Taxonomy" id="267555"/>
    <lineage>
        <taxon>Eukaryota</taxon>
        <taxon>Viridiplantae</taxon>
        <taxon>Streptophyta</taxon>
        <taxon>Embryophyta</taxon>
        <taxon>Tracheophyta</taxon>
        <taxon>Spermatophyta</taxon>
        <taxon>Magnoliopsida</taxon>
        <taxon>eudicotyledons</taxon>
        <taxon>Gunneridae</taxon>
        <taxon>Pentapetalae</taxon>
        <taxon>asterids</taxon>
        <taxon>lamiids</taxon>
        <taxon>Solanales</taxon>
        <taxon>Convolvulaceae</taxon>
        <taxon>Cuscuteae</taxon>
        <taxon>Cuscuta</taxon>
        <taxon>Cuscuta subgen. Grammica</taxon>
        <taxon>Cuscuta sect. Cleistogrammica</taxon>
    </lineage>
</organism>
<dbReference type="AlphaFoldDB" id="A0A328DUH6"/>